<dbReference type="PANTHER" id="PTHR43179:SF12">
    <property type="entry name" value="GALACTOFURANOSYLTRANSFERASE GLFT2"/>
    <property type="match status" value="1"/>
</dbReference>
<reference evidence="5" key="1">
    <citation type="submission" date="2020-05" db="EMBL/GenBank/DDBJ databases">
        <authorList>
            <person name="Chiriac C."/>
            <person name="Salcher M."/>
            <person name="Ghai R."/>
            <person name="Kavagutti S V."/>
        </authorList>
    </citation>
    <scope>NUCLEOTIDE SEQUENCE</scope>
</reference>
<protein>
    <submittedName>
        <fullName evidence="5">Unannotated protein</fullName>
    </submittedName>
</protein>
<name>A0A6J5YJU2_9ZZZZ</name>
<keyword evidence="2" id="KW-0328">Glycosyltransferase</keyword>
<evidence type="ECO:0000256" key="3">
    <source>
        <dbReference type="ARBA" id="ARBA00022679"/>
    </source>
</evidence>
<keyword evidence="3" id="KW-0808">Transferase</keyword>
<feature type="domain" description="Glycosyltransferase 2-like" evidence="4">
    <location>
        <begin position="10"/>
        <end position="114"/>
    </location>
</feature>
<evidence type="ECO:0000259" key="4">
    <source>
        <dbReference type="Pfam" id="PF00535"/>
    </source>
</evidence>
<dbReference type="Pfam" id="PF00535">
    <property type="entry name" value="Glycos_transf_2"/>
    <property type="match status" value="1"/>
</dbReference>
<dbReference type="InterPro" id="IPR029044">
    <property type="entry name" value="Nucleotide-diphossugar_trans"/>
</dbReference>
<dbReference type="EMBL" id="CAEMXZ010000084">
    <property type="protein sequence ID" value="CAB4323918.1"/>
    <property type="molecule type" value="Genomic_DNA"/>
</dbReference>
<proteinExistence type="inferred from homology"/>
<dbReference type="InterPro" id="IPR001173">
    <property type="entry name" value="Glyco_trans_2-like"/>
</dbReference>
<dbReference type="PANTHER" id="PTHR43179">
    <property type="entry name" value="RHAMNOSYLTRANSFERASE WBBL"/>
    <property type="match status" value="1"/>
</dbReference>
<accession>A0A6J5YJU2</accession>
<dbReference type="SUPFAM" id="SSF53448">
    <property type="entry name" value="Nucleotide-diphospho-sugar transferases"/>
    <property type="match status" value="1"/>
</dbReference>
<gene>
    <name evidence="5" type="ORF">UFOPK1392_01680</name>
</gene>
<sequence>MTMQPGIVRVVVLNFNGGDDTIRCFDHLAATRWPTEQLQLICVDNGSTDGSIERLREAHPGVEVRAQVRNTGFPANNLALRDLDQVRYVALINNDAFVEPEWLAPLVDTLDDDPGLGAACPKLLLAARFAEIHIKAPVLISEGAGGRELSIQIRGCAVDGVDVWRDLHVASGGWGREASTLGTFEWIGPDSTVRIPIPASDGLRNGGRGGATVALRIDAVQACEIVIDGTPMSIRSGASTVVFSAPTALVDVVNNVGSLVFSDGCGADRGWLERDLGQFDEPIEVFAWCGGGVLLRPAYLADVGLFDESFFLYYEDTDLSWRGQARGWRYRTAPASVIRHVHAASSGEGSEVFAFHVERNRLLMLVKNAPARTAIRQSLLHLRATAAYFRRDVLRPPLRRQRPRVTIVRRRINSYLGFLRMLPATLVERRVLRARRLVADRRLDPWFVQR</sequence>
<evidence type="ECO:0000256" key="2">
    <source>
        <dbReference type="ARBA" id="ARBA00022676"/>
    </source>
</evidence>
<dbReference type="AlphaFoldDB" id="A0A6J5YJU2"/>
<dbReference type="GO" id="GO:0016757">
    <property type="term" value="F:glycosyltransferase activity"/>
    <property type="evidence" value="ECO:0007669"/>
    <property type="project" value="UniProtKB-KW"/>
</dbReference>
<comment type="similarity">
    <text evidence="1">Belongs to the glycosyltransferase 2 family.</text>
</comment>
<dbReference type="Gene3D" id="3.90.550.10">
    <property type="entry name" value="Spore Coat Polysaccharide Biosynthesis Protein SpsA, Chain A"/>
    <property type="match status" value="2"/>
</dbReference>
<evidence type="ECO:0000256" key="1">
    <source>
        <dbReference type="ARBA" id="ARBA00006739"/>
    </source>
</evidence>
<evidence type="ECO:0000313" key="5">
    <source>
        <dbReference type="EMBL" id="CAB4323918.1"/>
    </source>
</evidence>
<organism evidence="5">
    <name type="scientific">freshwater metagenome</name>
    <dbReference type="NCBI Taxonomy" id="449393"/>
    <lineage>
        <taxon>unclassified sequences</taxon>
        <taxon>metagenomes</taxon>
        <taxon>ecological metagenomes</taxon>
    </lineage>
</organism>